<evidence type="ECO:0000313" key="7">
    <source>
        <dbReference type="Proteomes" id="UP000482960"/>
    </source>
</evidence>
<reference evidence="6 7" key="2">
    <citation type="submission" date="2020-03" db="EMBL/GenBank/DDBJ databases">
        <authorList>
            <person name="Ichikawa N."/>
            <person name="Kimura A."/>
            <person name="Kitahashi Y."/>
            <person name="Uohara A."/>
        </authorList>
    </citation>
    <scope>NUCLEOTIDE SEQUENCE [LARGE SCALE GENOMIC DNA]</scope>
    <source>
        <strain evidence="6 7">NBRC 108638</strain>
    </source>
</reference>
<gene>
    <name evidence="6" type="ORF">Prum_055040</name>
</gene>
<keyword evidence="2" id="KW-0560">Oxidoreductase</keyword>
<dbReference type="GO" id="GO:0016491">
    <property type="term" value="F:oxidoreductase activity"/>
    <property type="evidence" value="ECO:0007669"/>
    <property type="project" value="UniProtKB-KW"/>
</dbReference>
<dbReference type="InterPro" id="IPR020904">
    <property type="entry name" value="Sc_DH/Rdtase_CS"/>
</dbReference>
<sequence>MLVTGGTGGLGGAVTAAFIEAGWRTVVPVRKKTSAESRSGAVGRGPGSNRDPKATPAEGDAVYVSADLTDPASVDAAVAVAAGEPAAPLRAVVNLVGGYAASGLVHETPIEDFERMLSLNLRPTYLVTHAALPHLLAAGGAVVCVSSRAAVAPFAGAAGYVTAKAAVVAFANAVAVEYRQRGVRCNTVLPSVIDTPANREAQPDADHSRWVAPADIAKVIHFLCGDESAPTTGATIPVYGRA</sequence>
<reference evidence="6 7" key="1">
    <citation type="submission" date="2020-03" db="EMBL/GenBank/DDBJ databases">
        <title>Whole genome shotgun sequence of Phytohabitans rumicis NBRC 108638.</title>
        <authorList>
            <person name="Komaki H."/>
            <person name="Tamura T."/>
        </authorList>
    </citation>
    <scope>NUCLEOTIDE SEQUENCE [LARGE SCALE GENOMIC DNA]</scope>
    <source>
        <strain evidence="6 7">NBRC 108638</strain>
    </source>
</reference>
<dbReference type="AlphaFoldDB" id="A0A6V8L3L7"/>
<keyword evidence="7" id="KW-1185">Reference proteome</keyword>
<dbReference type="Proteomes" id="UP000482960">
    <property type="component" value="Unassembled WGS sequence"/>
</dbReference>
<evidence type="ECO:0000256" key="1">
    <source>
        <dbReference type="ARBA" id="ARBA00006484"/>
    </source>
</evidence>
<comment type="caution">
    <text evidence="6">The sequence shown here is derived from an EMBL/GenBank/DDBJ whole genome shotgun (WGS) entry which is preliminary data.</text>
</comment>
<dbReference type="InterPro" id="IPR002347">
    <property type="entry name" value="SDR_fam"/>
</dbReference>
<dbReference type="SMART" id="SM00822">
    <property type="entry name" value="PKS_KR"/>
    <property type="match status" value="1"/>
</dbReference>
<evidence type="ECO:0000259" key="5">
    <source>
        <dbReference type="SMART" id="SM00822"/>
    </source>
</evidence>
<comment type="similarity">
    <text evidence="1">Belongs to the short-chain dehydrogenases/reductases (SDR) family.</text>
</comment>
<evidence type="ECO:0000256" key="3">
    <source>
        <dbReference type="ARBA" id="ARBA00023027"/>
    </source>
</evidence>
<dbReference type="SUPFAM" id="SSF51735">
    <property type="entry name" value="NAD(P)-binding Rossmann-fold domains"/>
    <property type="match status" value="1"/>
</dbReference>
<evidence type="ECO:0000256" key="2">
    <source>
        <dbReference type="ARBA" id="ARBA00023002"/>
    </source>
</evidence>
<dbReference type="EMBL" id="BLPG01000001">
    <property type="protein sequence ID" value="GFJ91862.1"/>
    <property type="molecule type" value="Genomic_DNA"/>
</dbReference>
<name>A0A6V8L3L7_9ACTN</name>
<dbReference type="PRINTS" id="PR00081">
    <property type="entry name" value="GDHRDH"/>
</dbReference>
<feature type="domain" description="Ketoreductase" evidence="5">
    <location>
        <begin position="2"/>
        <end position="196"/>
    </location>
</feature>
<dbReference type="PANTHER" id="PTHR24321">
    <property type="entry name" value="DEHYDROGENASES, SHORT CHAIN"/>
    <property type="match status" value="1"/>
</dbReference>
<dbReference type="InterPro" id="IPR057326">
    <property type="entry name" value="KR_dom"/>
</dbReference>
<dbReference type="InterPro" id="IPR036291">
    <property type="entry name" value="NAD(P)-bd_dom_sf"/>
</dbReference>
<proteinExistence type="inferred from homology"/>
<evidence type="ECO:0000256" key="4">
    <source>
        <dbReference type="SAM" id="MobiDB-lite"/>
    </source>
</evidence>
<keyword evidence="3" id="KW-0520">NAD</keyword>
<dbReference type="Pfam" id="PF00106">
    <property type="entry name" value="adh_short"/>
    <property type="match status" value="1"/>
</dbReference>
<dbReference type="PANTHER" id="PTHR24321:SF8">
    <property type="entry name" value="ESTRADIOL 17-BETA-DEHYDROGENASE 8-RELATED"/>
    <property type="match status" value="1"/>
</dbReference>
<organism evidence="6 7">
    <name type="scientific">Phytohabitans rumicis</name>
    <dbReference type="NCBI Taxonomy" id="1076125"/>
    <lineage>
        <taxon>Bacteria</taxon>
        <taxon>Bacillati</taxon>
        <taxon>Actinomycetota</taxon>
        <taxon>Actinomycetes</taxon>
        <taxon>Micromonosporales</taxon>
        <taxon>Micromonosporaceae</taxon>
    </lineage>
</organism>
<feature type="region of interest" description="Disordered" evidence="4">
    <location>
        <begin position="30"/>
        <end position="57"/>
    </location>
</feature>
<dbReference type="PROSITE" id="PS00061">
    <property type="entry name" value="ADH_SHORT"/>
    <property type="match status" value="1"/>
</dbReference>
<protein>
    <submittedName>
        <fullName evidence="6">Glucose 1-dehydrogenase</fullName>
    </submittedName>
</protein>
<accession>A0A6V8L3L7</accession>
<evidence type="ECO:0000313" key="6">
    <source>
        <dbReference type="EMBL" id="GFJ91862.1"/>
    </source>
</evidence>
<dbReference type="Gene3D" id="3.40.50.720">
    <property type="entry name" value="NAD(P)-binding Rossmann-like Domain"/>
    <property type="match status" value="1"/>
</dbReference>